<name>K2S270_MACPH</name>
<dbReference type="InterPro" id="IPR052337">
    <property type="entry name" value="SAT4-like"/>
</dbReference>
<protein>
    <recommendedName>
        <fullName evidence="7">Rhodopsin domain-containing protein</fullName>
    </recommendedName>
</protein>
<evidence type="ECO:0000256" key="6">
    <source>
        <dbReference type="SAM" id="Phobius"/>
    </source>
</evidence>
<comment type="similarity">
    <text evidence="5">Belongs to the SAT4 family.</text>
</comment>
<dbReference type="STRING" id="1126212.K2S270"/>
<organism evidence="8 9">
    <name type="scientific">Macrophomina phaseolina (strain MS6)</name>
    <name type="common">Charcoal rot fungus</name>
    <dbReference type="NCBI Taxonomy" id="1126212"/>
    <lineage>
        <taxon>Eukaryota</taxon>
        <taxon>Fungi</taxon>
        <taxon>Dikarya</taxon>
        <taxon>Ascomycota</taxon>
        <taxon>Pezizomycotina</taxon>
        <taxon>Dothideomycetes</taxon>
        <taxon>Dothideomycetes incertae sedis</taxon>
        <taxon>Botryosphaeriales</taxon>
        <taxon>Botryosphaeriaceae</taxon>
        <taxon>Macrophomina</taxon>
    </lineage>
</organism>
<keyword evidence="3 6" id="KW-1133">Transmembrane helix</keyword>
<comment type="caution">
    <text evidence="8">The sequence shown here is derived from an EMBL/GenBank/DDBJ whole genome shotgun (WGS) entry which is preliminary data.</text>
</comment>
<keyword evidence="2 6" id="KW-0812">Transmembrane</keyword>
<feature type="transmembrane region" description="Helical" evidence="6">
    <location>
        <begin position="47"/>
        <end position="68"/>
    </location>
</feature>
<feature type="transmembrane region" description="Helical" evidence="6">
    <location>
        <begin position="80"/>
        <end position="98"/>
    </location>
</feature>
<dbReference type="eggNOG" id="ENOG502S025">
    <property type="taxonomic scope" value="Eukaryota"/>
</dbReference>
<evidence type="ECO:0000259" key="7">
    <source>
        <dbReference type="Pfam" id="PF20684"/>
    </source>
</evidence>
<evidence type="ECO:0000256" key="4">
    <source>
        <dbReference type="ARBA" id="ARBA00023136"/>
    </source>
</evidence>
<accession>K2S270</accession>
<dbReference type="PANTHER" id="PTHR33048:SF47">
    <property type="entry name" value="INTEGRAL MEMBRANE PROTEIN-RELATED"/>
    <property type="match status" value="1"/>
</dbReference>
<dbReference type="Proteomes" id="UP000007129">
    <property type="component" value="Unassembled WGS sequence"/>
</dbReference>
<feature type="transmembrane region" description="Helical" evidence="6">
    <location>
        <begin position="238"/>
        <end position="261"/>
    </location>
</feature>
<keyword evidence="4 6" id="KW-0472">Membrane</keyword>
<feature type="transmembrane region" description="Helical" evidence="6">
    <location>
        <begin position="131"/>
        <end position="151"/>
    </location>
</feature>
<sequence>MEVPPANLKEPFVRHVARHSSPLLYAHVDPNSSVIEAETPVEIGWHALAPALVFTLLATIAVVLRWYSRIHIIRTIACEDWLILGALVLSIAMTGVIGGEVHVASKMVGQKWDEAAENVSELAKLVLCSNLLYQILINVTKASFLLQYLRLFQGRWAQRMCKASLLVLSGVALYGFFGAIFMCSPVRRYWDPRVSGDCMDAGTYWIATAAIGIFLDFAVWILPMPLLRALRLPWRQKLGVVAVFALGGFVCLVSVLRMSLVHMYAAMDDMGRAGIAAIVWSTIESNVGIICASLMVMKPLVMKVFPRLLDSSGSSRRNLRLPTIQESGTKPSCWTDDWNWGSRTDAECRPSRITSWIDPPPNSGSILVTKKSVVEANWDSEHGLSKPQRTLSRDSGV</sequence>
<feature type="transmembrane region" description="Helical" evidence="6">
    <location>
        <begin position="273"/>
        <end position="297"/>
    </location>
</feature>
<evidence type="ECO:0000256" key="3">
    <source>
        <dbReference type="ARBA" id="ARBA00022989"/>
    </source>
</evidence>
<dbReference type="VEuPathDB" id="FungiDB:MPH_03618"/>
<dbReference type="InterPro" id="IPR049326">
    <property type="entry name" value="Rhodopsin_dom_fungi"/>
</dbReference>
<feature type="transmembrane region" description="Helical" evidence="6">
    <location>
        <begin position="202"/>
        <end position="226"/>
    </location>
</feature>
<feature type="domain" description="Rhodopsin" evidence="7">
    <location>
        <begin position="64"/>
        <end position="302"/>
    </location>
</feature>
<dbReference type="EMBL" id="AHHD01000166">
    <property type="protein sequence ID" value="EKG19097.1"/>
    <property type="molecule type" value="Genomic_DNA"/>
</dbReference>
<evidence type="ECO:0000313" key="9">
    <source>
        <dbReference type="Proteomes" id="UP000007129"/>
    </source>
</evidence>
<dbReference type="HOGENOM" id="CLU_028200_0_2_1"/>
<dbReference type="OrthoDB" id="444631at2759"/>
<evidence type="ECO:0000256" key="2">
    <source>
        <dbReference type="ARBA" id="ARBA00022692"/>
    </source>
</evidence>
<dbReference type="Pfam" id="PF20684">
    <property type="entry name" value="Fung_rhodopsin"/>
    <property type="match status" value="1"/>
</dbReference>
<evidence type="ECO:0000256" key="5">
    <source>
        <dbReference type="ARBA" id="ARBA00038359"/>
    </source>
</evidence>
<feature type="transmembrane region" description="Helical" evidence="6">
    <location>
        <begin position="163"/>
        <end position="182"/>
    </location>
</feature>
<comment type="subcellular location">
    <subcellularLocation>
        <location evidence="1">Membrane</location>
        <topology evidence="1">Multi-pass membrane protein</topology>
    </subcellularLocation>
</comment>
<dbReference type="GO" id="GO:0016020">
    <property type="term" value="C:membrane"/>
    <property type="evidence" value="ECO:0007669"/>
    <property type="project" value="UniProtKB-SubCell"/>
</dbReference>
<dbReference type="PANTHER" id="PTHR33048">
    <property type="entry name" value="PTH11-LIKE INTEGRAL MEMBRANE PROTEIN (AFU_ORTHOLOGUE AFUA_5G11245)"/>
    <property type="match status" value="1"/>
</dbReference>
<proteinExistence type="inferred from homology"/>
<gene>
    <name evidence="8" type="ORF">MPH_03618</name>
</gene>
<reference evidence="8 9" key="1">
    <citation type="journal article" date="2012" name="BMC Genomics">
        <title>Tools to kill: Genome of one of the most destructive plant pathogenic fungi Macrophomina phaseolina.</title>
        <authorList>
            <person name="Islam M.S."/>
            <person name="Haque M.S."/>
            <person name="Islam M.M."/>
            <person name="Emdad E.M."/>
            <person name="Halim A."/>
            <person name="Hossen Q.M.M."/>
            <person name="Hossain M.Z."/>
            <person name="Ahmed B."/>
            <person name="Rahim S."/>
            <person name="Rahman M.S."/>
            <person name="Alam M.M."/>
            <person name="Hou S."/>
            <person name="Wan X."/>
            <person name="Saito J.A."/>
            <person name="Alam M."/>
        </authorList>
    </citation>
    <scope>NUCLEOTIDE SEQUENCE [LARGE SCALE GENOMIC DNA]</scope>
    <source>
        <strain evidence="8 9">MS6</strain>
    </source>
</reference>
<evidence type="ECO:0000256" key="1">
    <source>
        <dbReference type="ARBA" id="ARBA00004141"/>
    </source>
</evidence>
<dbReference type="InParanoid" id="K2S270"/>
<dbReference type="AlphaFoldDB" id="K2S270"/>
<evidence type="ECO:0000313" key="8">
    <source>
        <dbReference type="EMBL" id="EKG19097.1"/>
    </source>
</evidence>